<evidence type="ECO:0000313" key="3">
    <source>
        <dbReference type="Proteomes" id="UP000324222"/>
    </source>
</evidence>
<feature type="region of interest" description="Disordered" evidence="1">
    <location>
        <begin position="23"/>
        <end position="43"/>
    </location>
</feature>
<name>A0A5B7KFT5_PORTR</name>
<evidence type="ECO:0000256" key="1">
    <source>
        <dbReference type="SAM" id="MobiDB-lite"/>
    </source>
</evidence>
<organism evidence="2 3">
    <name type="scientific">Portunus trituberculatus</name>
    <name type="common">Swimming crab</name>
    <name type="synonym">Neptunus trituberculatus</name>
    <dbReference type="NCBI Taxonomy" id="210409"/>
    <lineage>
        <taxon>Eukaryota</taxon>
        <taxon>Metazoa</taxon>
        <taxon>Ecdysozoa</taxon>
        <taxon>Arthropoda</taxon>
        <taxon>Crustacea</taxon>
        <taxon>Multicrustacea</taxon>
        <taxon>Malacostraca</taxon>
        <taxon>Eumalacostraca</taxon>
        <taxon>Eucarida</taxon>
        <taxon>Decapoda</taxon>
        <taxon>Pleocyemata</taxon>
        <taxon>Brachyura</taxon>
        <taxon>Eubrachyura</taxon>
        <taxon>Portunoidea</taxon>
        <taxon>Portunidae</taxon>
        <taxon>Portuninae</taxon>
        <taxon>Portunus</taxon>
    </lineage>
</organism>
<proteinExistence type="predicted"/>
<evidence type="ECO:0000313" key="2">
    <source>
        <dbReference type="EMBL" id="MPD05716.1"/>
    </source>
</evidence>
<sequence>MRTSSSRPRSACPLMAALLSSPLLPPSPSIPPSQGTYSIKVCR</sequence>
<accession>A0A5B7KFT5</accession>
<reference evidence="2 3" key="1">
    <citation type="submission" date="2019-05" db="EMBL/GenBank/DDBJ databases">
        <title>Another draft genome of Portunus trituberculatus and its Hox gene families provides insights of decapod evolution.</title>
        <authorList>
            <person name="Jeong J.-H."/>
            <person name="Song I."/>
            <person name="Kim S."/>
            <person name="Choi T."/>
            <person name="Kim D."/>
            <person name="Ryu S."/>
            <person name="Kim W."/>
        </authorList>
    </citation>
    <scope>NUCLEOTIDE SEQUENCE [LARGE SCALE GENOMIC DNA]</scope>
    <source>
        <tissue evidence="2">Muscle</tissue>
    </source>
</reference>
<dbReference type="Proteomes" id="UP000324222">
    <property type="component" value="Unassembled WGS sequence"/>
</dbReference>
<gene>
    <name evidence="2" type="ORF">E2C01_101476</name>
</gene>
<protein>
    <submittedName>
        <fullName evidence="2">Uncharacterized protein</fullName>
    </submittedName>
</protein>
<dbReference type="AlphaFoldDB" id="A0A5B7KFT5"/>
<comment type="caution">
    <text evidence="2">The sequence shown here is derived from an EMBL/GenBank/DDBJ whole genome shotgun (WGS) entry which is preliminary data.</text>
</comment>
<keyword evidence="3" id="KW-1185">Reference proteome</keyword>
<dbReference type="EMBL" id="VSRR010147379">
    <property type="protein sequence ID" value="MPD05716.1"/>
    <property type="molecule type" value="Genomic_DNA"/>
</dbReference>